<dbReference type="Proteomes" id="UP000188324">
    <property type="component" value="Chromosome"/>
</dbReference>
<evidence type="ECO:0000256" key="1">
    <source>
        <dbReference type="ARBA" id="ARBA00001231"/>
    </source>
</evidence>
<evidence type="ECO:0000313" key="9">
    <source>
        <dbReference type="EMBL" id="AQP46145.1"/>
    </source>
</evidence>
<keyword evidence="4 6" id="KW-0378">Hydrolase</keyword>
<dbReference type="PANTHER" id="PTHR30480">
    <property type="entry name" value="BETA-HEXOSAMINIDASE-RELATED"/>
    <property type="match status" value="1"/>
</dbReference>
<evidence type="ECO:0000256" key="2">
    <source>
        <dbReference type="ARBA" id="ARBA00005336"/>
    </source>
</evidence>
<dbReference type="SUPFAM" id="SSF51445">
    <property type="entry name" value="(Trans)glycosidases"/>
    <property type="match status" value="1"/>
</dbReference>
<organism evidence="9 10">
    <name type="scientific">Tessaracoccus flavus</name>
    <dbReference type="NCBI Taxonomy" id="1610493"/>
    <lineage>
        <taxon>Bacteria</taxon>
        <taxon>Bacillati</taxon>
        <taxon>Actinomycetota</taxon>
        <taxon>Actinomycetes</taxon>
        <taxon>Propionibacteriales</taxon>
        <taxon>Propionibacteriaceae</taxon>
        <taxon>Tessaracoccus</taxon>
    </lineage>
</organism>
<dbReference type="InterPro" id="IPR036881">
    <property type="entry name" value="Glyco_hydro_3_C_sf"/>
</dbReference>
<dbReference type="GO" id="GO:0005975">
    <property type="term" value="P:carbohydrate metabolic process"/>
    <property type="evidence" value="ECO:0007669"/>
    <property type="project" value="InterPro"/>
</dbReference>
<feature type="domain" description="Glycoside hydrolase family 3 C-terminal" evidence="8">
    <location>
        <begin position="422"/>
        <end position="585"/>
    </location>
</feature>
<dbReference type="FunFam" id="3.20.20.300:FF:000014">
    <property type="entry name" value="Beta-hexosaminidase, lipoprotein"/>
    <property type="match status" value="1"/>
</dbReference>
<evidence type="ECO:0000259" key="8">
    <source>
        <dbReference type="Pfam" id="PF01915"/>
    </source>
</evidence>
<evidence type="ECO:0000256" key="6">
    <source>
        <dbReference type="RuleBase" id="RU361161"/>
    </source>
</evidence>
<evidence type="ECO:0000256" key="4">
    <source>
        <dbReference type="ARBA" id="ARBA00022801"/>
    </source>
</evidence>
<dbReference type="AlphaFoldDB" id="A0A1Q2CJC7"/>
<dbReference type="Gene3D" id="3.20.20.300">
    <property type="entry name" value="Glycoside hydrolase, family 3, N-terminal domain"/>
    <property type="match status" value="1"/>
</dbReference>
<dbReference type="InterPro" id="IPR001764">
    <property type="entry name" value="Glyco_hydro_3_N"/>
</dbReference>
<proteinExistence type="inferred from homology"/>
<dbReference type="InterPro" id="IPR017853">
    <property type="entry name" value="GH"/>
</dbReference>
<dbReference type="InterPro" id="IPR036962">
    <property type="entry name" value="Glyco_hydro_3_N_sf"/>
</dbReference>
<dbReference type="STRING" id="1610493.RPIT_11825"/>
<comment type="catalytic activity">
    <reaction evidence="1">
        <text>Hydrolysis of terminal non-reducing N-acetyl-D-hexosamine residues in N-acetyl-beta-D-hexosaminides.</text>
        <dbReference type="EC" id="3.2.1.52"/>
    </reaction>
</comment>
<dbReference type="SUPFAM" id="SSF52279">
    <property type="entry name" value="Beta-D-glucan exohydrolase, C-terminal domain"/>
    <property type="match status" value="1"/>
</dbReference>
<gene>
    <name evidence="9" type="ORF">RPIT_11825</name>
</gene>
<dbReference type="KEGG" id="tfl:RPIT_11825"/>
<dbReference type="PROSITE" id="PS00775">
    <property type="entry name" value="GLYCOSYL_HYDROL_F3"/>
    <property type="match status" value="1"/>
</dbReference>
<dbReference type="InterPro" id="IPR050226">
    <property type="entry name" value="NagZ_Beta-hexosaminidase"/>
</dbReference>
<evidence type="ECO:0000313" key="10">
    <source>
        <dbReference type="Proteomes" id="UP000188324"/>
    </source>
</evidence>
<dbReference type="InterPro" id="IPR019800">
    <property type="entry name" value="Glyco_hydro_3_AS"/>
</dbReference>
<keyword evidence="10" id="KW-1185">Reference proteome</keyword>
<reference evidence="9 10" key="1">
    <citation type="journal article" date="2016" name="Int. J. Syst. Evol. Microbiol.">
        <title>Tessaracoccus flavus sp. nov., isolated from the drainage system of a lindane-producing factory.</title>
        <authorList>
            <person name="Kumari R."/>
            <person name="Singh P."/>
            <person name="Schumann P."/>
            <person name="Lal R."/>
        </authorList>
    </citation>
    <scope>NUCLEOTIDE SEQUENCE [LARGE SCALE GENOMIC DNA]</scope>
    <source>
        <strain evidence="9 10">RP1T</strain>
    </source>
</reference>
<accession>A0A1Q2CJC7</accession>
<protein>
    <recommendedName>
        <fullName evidence="3">beta-N-acetylhexosaminidase</fullName>
        <ecNumber evidence="3">3.2.1.52</ecNumber>
    </recommendedName>
</protein>
<dbReference type="PRINTS" id="PR00133">
    <property type="entry name" value="GLHYDRLASE3"/>
</dbReference>
<feature type="domain" description="Glycoside hydrolase family 3 N-terminal" evidence="7">
    <location>
        <begin position="34"/>
        <end position="382"/>
    </location>
</feature>
<dbReference type="Gene3D" id="3.40.50.1700">
    <property type="entry name" value="Glycoside hydrolase family 3 C-terminal domain"/>
    <property type="match status" value="1"/>
</dbReference>
<evidence type="ECO:0000256" key="5">
    <source>
        <dbReference type="ARBA" id="ARBA00023295"/>
    </source>
</evidence>
<dbReference type="Pfam" id="PF00933">
    <property type="entry name" value="Glyco_hydro_3"/>
    <property type="match status" value="1"/>
</dbReference>
<dbReference type="GO" id="GO:0009254">
    <property type="term" value="P:peptidoglycan turnover"/>
    <property type="evidence" value="ECO:0007669"/>
    <property type="project" value="TreeGrafter"/>
</dbReference>
<dbReference type="Pfam" id="PF01915">
    <property type="entry name" value="Glyco_hydro_3_C"/>
    <property type="match status" value="1"/>
</dbReference>
<dbReference type="EC" id="3.2.1.52" evidence="3"/>
<sequence length="585" mass="61231">MGAGALAASAVAGVVPARANVTGFVRSTVARMILEEKVGQLQVQPVYGTDPNADDARNAERFGIAKAADVIRELHLGGVIYFAWTNSYANGPEGVCELTNGLQRAAMETRTTRGKGKPVGTKTGVPLIIATDQEQGIVTRFGPPATQFPGSMALGAGRSVDDARTAAAITGEELRAVGINTNFAPVADVNVNPDNPVIGVRSFSSDPHLAAEMVATQVRGYQEDGNVSASAKHFPGHGDTAVDSHYGLPLITHSRDEWEQLDAPPFKAAIDAGVDMIMTAHLLMPALDDSGDPASLSKPILTGVLREELGFDGVIITDALDMAGVREKYGDEEVAVRALEAGVDILLMSPAPLLARDAILEAVRSGRLSEKFIDEKVERILRMKHRRGIISAPLCDQAAVDDIVGAPEHLAIADAITDRTVTLINNDGTLPMSVDGKSVLVTGWGVSTTANVKAALDAAGATTTRLNYTSPTAAQIATAVAAAETSDLVVVLTHQVSSRQATLARLVHALVATGKPVVAVAVRNPYDVAYYEASAEIATYSYSPVTTGALVRVITGEVNPTGKLPVDIPDPDGGVLHPFGYGLSY</sequence>
<dbReference type="InterPro" id="IPR002772">
    <property type="entry name" value="Glyco_hydro_3_C"/>
</dbReference>
<dbReference type="EMBL" id="CP019605">
    <property type="protein sequence ID" value="AQP46145.1"/>
    <property type="molecule type" value="Genomic_DNA"/>
</dbReference>
<evidence type="ECO:0000259" key="7">
    <source>
        <dbReference type="Pfam" id="PF00933"/>
    </source>
</evidence>
<comment type="similarity">
    <text evidence="2 6">Belongs to the glycosyl hydrolase 3 family.</text>
</comment>
<dbReference type="PANTHER" id="PTHR30480:SF13">
    <property type="entry name" value="BETA-HEXOSAMINIDASE"/>
    <property type="match status" value="1"/>
</dbReference>
<dbReference type="GO" id="GO:0004563">
    <property type="term" value="F:beta-N-acetylhexosaminidase activity"/>
    <property type="evidence" value="ECO:0007669"/>
    <property type="project" value="UniProtKB-EC"/>
</dbReference>
<name>A0A1Q2CJC7_9ACTN</name>
<keyword evidence="5 6" id="KW-0326">Glycosidase</keyword>
<evidence type="ECO:0000256" key="3">
    <source>
        <dbReference type="ARBA" id="ARBA00012663"/>
    </source>
</evidence>